<accession>A0A6M0S328</accession>
<dbReference type="EMBL" id="QZCE01000002">
    <property type="protein sequence ID" value="NEZ62867.1"/>
    <property type="molecule type" value="Genomic_DNA"/>
</dbReference>
<comment type="caution">
    <text evidence="1">The sequence shown here is derived from an EMBL/GenBank/DDBJ whole genome shotgun (WGS) entry which is preliminary data.</text>
</comment>
<sequence length="161" mass="17583">MAEIISNATPLIAFAKIGQLDLMRQVVDTLTVPEAVAAEISAYTSAKPGYIFLADEPWIKVQPLQSTQQFRLLLPTLDRGEAAVIALALERQAKLVLIDELTGRKVAESLQLKVSGSVGLLILAKQTGKIAAIKPLLMDMRTAGIYFSQRFIDRVLLHIGE</sequence>
<name>A0A6M0S328_9CYAN</name>
<proteinExistence type="predicted"/>
<organism evidence="1 2">
    <name type="scientific">Adonisia turfae CCMR0082</name>
    <dbReference type="NCBI Taxonomy" id="2304604"/>
    <lineage>
        <taxon>Bacteria</taxon>
        <taxon>Bacillati</taxon>
        <taxon>Cyanobacteriota</taxon>
        <taxon>Adonisia</taxon>
        <taxon>Adonisia turfae</taxon>
    </lineage>
</organism>
<dbReference type="RefSeq" id="WP_163661848.1">
    <property type="nucleotide sequence ID" value="NZ_QZCE01000002.1"/>
</dbReference>
<dbReference type="Proteomes" id="UP000473574">
    <property type="component" value="Unassembled WGS sequence"/>
</dbReference>
<dbReference type="PANTHER" id="PTHR39550">
    <property type="entry name" value="SLL0658 PROTEIN"/>
    <property type="match status" value="1"/>
</dbReference>
<dbReference type="Pfam" id="PF11848">
    <property type="entry name" value="DUF3368"/>
    <property type="match status" value="1"/>
</dbReference>
<evidence type="ECO:0000313" key="2">
    <source>
        <dbReference type="Proteomes" id="UP000473574"/>
    </source>
</evidence>
<dbReference type="InterPro" id="IPR021799">
    <property type="entry name" value="PIN-like_prokaryotic"/>
</dbReference>
<reference evidence="1 2" key="1">
    <citation type="journal article" date="2020" name="Microb. Ecol.">
        <title>Ecogenomics of the Marine Benthic Filamentous Cyanobacterium Adonisia.</title>
        <authorList>
            <person name="Walter J.M."/>
            <person name="Coutinho F.H."/>
            <person name="Leomil L."/>
            <person name="Hargreaves P.I."/>
            <person name="Campeao M.E."/>
            <person name="Vieira V.V."/>
            <person name="Silva B.S."/>
            <person name="Fistarol G.O."/>
            <person name="Salomon P.S."/>
            <person name="Sawabe T."/>
            <person name="Mino S."/>
            <person name="Hosokawa M."/>
            <person name="Miyashita H."/>
            <person name="Maruyama F."/>
            <person name="van Verk M.C."/>
            <person name="Dutilh B.E."/>
            <person name="Thompson C.C."/>
            <person name="Thompson F.L."/>
        </authorList>
    </citation>
    <scope>NUCLEOTIDE SEQUENCE [LARGE SCALE GENOMIC DNA]</scope>
    <source>
        <strain evidence="1 2">CCMR0082</strain>
    </source>
</reference>
<evidence type="ECO:0000313" key="1">
    <source>
        <dbReference type="EMBL" id="NEZ62867.1"/>
    </source>
</evidence>
<protein>
    <submittedName>
        <fullName evidence="1">DUF3368 domain-containing protein</fullName>
    </submittedName>
</protein>
<dbReference type="AlphaFoldDB" id="A0A6M0S328"/>
<gene>
    <name evidence="1" type="ORF">D0962_08740</name>
</gene>
<dbReference type="PANTHER" id="PTHR39550:SF1">
    <property type="entry name" value="SLL0658 PROTEIN"/>
    <property type="match status" value="1"/>
</dbReference>